<feature type="domain" description="Phosphatidic acid phosphatase type 2/haloperoxidase" evidence="10">
    <location>
        <begin position="55"/>
        <end position="171"/>
    </location>
</feature>
<keyword evidence="3 9" id="KW-0812">Transmembrane</keyword>
<reference evidence="11 12" key="1">
    <citation type="journal article" date="2018" name="Gigascience">
        <title>Genomes of trombidid mites reveal novel predicted allergens and laterally-transferred genes associated with secondary metabolism.</title>
        <authorList>
            <person name="Dong X."/>
            <person name="Chaisiri K."/>
            <person name="Xia D."/>
            <person name="Armstrong S.D."/>
            <person name="Fang Y."/>
            <person name="Donnelly M.J."/>
            <person name="Kadowaki T."/>
            <person name="McGarry J.W."/>
            <person name="Darby A.C."/>
            <person name="Makepeace B.L."/>
        </authorList>
    </citation>
    <scope>NUCLEOTIDE SEQUENCE [LARGE SCALE GENOMIC DNA]</scope>
    <source>
        <strain evidence="11">UoL-UT</strain>
    </source>
</reference>
<keyword evidence="12" id="KW-1185">Reference proteome</keyword>
<keyword evidence="9" id="KW-0256">Endoplasmic reticulum</keyword>
<comment type="pathway">
    <text evidence="9">Protein modification; protein glycosylation.</text>
</comment>
<dbReference type="GO" id="GO:0006487">
    <property type="term" value="P:protein N-linked glycosylation"/>
    <property type="evidence" value="ECO:0007669"/>
    <property type="project" value="UniProtKB-UniRule"/>
</dbReference>
<dbReference type="SMART" id="SM00014">
    <property type="entry name" value="acidPPc"/>
    <property type="match status" value="1"/>
</dbReference>
<evidence type="ECO:0000256" key="2">
    <source>
        <dbReference type="ARBA" id="ARBA00005518"/>
    </source>
</evidence>
<evidence type="ECO:0000256" key="9">
    <source>
        <dbReference type="RuleBase" id="RU367078"/>
    </source>
</evidence>
<keyword evidence="6 9" id="KW-0472">Membrane</keyword>
<dbReference type="GO" id="GO:0008610">
    <property type="term" value="P:lipid biosynthetic process"/>
    <property type="evidence" value="ECO:0007669"/>
    <property type="project" value="TreeGrafter"/>
</dbReference>
<evidence type="ECO:0000256" key="6">
    <source>
        <dbReference type="ARBA" id="ARBA00023136"/>
    </source>
</evidence>
<evidence type="ECO:0000256" key="8">
    <source>
        <dbReference type="ARBA" id="ARBA00047349"/>
    </source>
</evidence>
<dbReference type="PANTHER" id="PTHR11247:SF1">
    <property type="entry name" value="DOLICHYLDIPHOSPHATASE 1"/>
    <property type="match status" value="1"/>
</dbReference>
<feature type="transmembrane region" description="Helical" evidence="9">
    <location>
        <begin position="28"/>
        <end position="49"/>
    </location>
</feature>
<gene>
    <name evidence="11" type="ORF">B4U80_11577</name>
</gene>
<dbReference type="PANTHER" id="PTHR11247">
    <property type="entry name" value="PALMITOYL-PROTEIN THIOESTERASE/DOLICHYLDIPHOSPHATASE 1"/>
    <property type="match status" value="1"/>
</dbReference>
<feature type="transmembrane region" description="Helical" evidence="9">
    <location>
        <begin position="101"/>
        <end position="118"/>
    </location>
</feature>
<dbReference type="InterPro" id="IPR000326">
    <property type="entry name" value="PAP2/HPO"/>
</dbReference>
<evidence type="ECO:0000256" key="7">
    <source>
        <dbReference type="ARBA" id="ARBA00024907"/>
    </source>
</evidence>
<dbReference type="Pfam" id="PF01569">
    <property type="entry name" value="PAP2"/>
    <property type="match status" value="1"/>
</dbReference>
<dbReference type="Proteomes" id="UP000288716">
    <property type="component" value="Unassembled WGS sequence"/>
</dbReference>
<dbReference type="SUPFAM" id="SSF48317">
    <property type="entry name" value="Acid phosphatase/Vanadium-dependent haloperoxidase"/>
    <property type="match status" value="1"/>
</dbReference>
<organism evidence="11 12">
    <name type="scientific">Leptotrombidium deliense</name>
    <dbReference type="NCBI Taxonomy" id="299467"/>
    <lineage>
        <taxon>Eukaryota</taxon>
        <taxon>Metazoa</taxon>
        <taxon>Ecdysozoa</taxon>
        <taxon>Arthropoda</taxon>
        <taxon>Chelicerata</taxon>
        <taxon>Arachnida</taxon>
        <taxon>Acari</taxon>
        <taxon>Acariformes</taxon>
        <taxon>Trombidiformes</taxon>
        <taxon>Prostigmata</taxon>
        <taxon>Anystina</taxon>
        <taxon>Parasitengona</taxon>
        <taxon>Trombiculoidea</taxon>
        <taxon>Trombiculidae</taxon>
        <taxon>Leptotrombidium</taxon>
    </lineage>
</organism>
<dbReference type="AlphaFoldDB" id="A0A443SIU1"/>
<dbReference type="EC" id="3.6.1.43" evidence="9"/>
<protein>
    <recommendedName>
        <fullName evidence="9">Dolichyldiphosphatase</fullName>
        <ecNumber evidence="9">3.6.1.43</ecNumber>
    </recommendedName>
</protein>
<dbReference type="InterPro" id="IPR036938">
    <property type="entry name" value="PAP2/HPO_sf"/>
</dbReference>
<evidence type="ECO:0000256" key="4">
    <source>
        <dbReference type="ARBA" id="ARBA00022801"/>
    </source>
</evidence>
<accession>A0A443SIU1</accession>
<evidence type="ECO:0000256" key="3">
    <source>
        <dbReference type="ARBA" id="ARBA00022692"/>
    </source>
</evidence>
<feature type="transmembrane region" description="Helical" evidence="9">
    <location>
        <begin position="125"/>
        <end position="146"/>
    </location>
</feature>
<sequence length="211" mass="24613">MANNESIEWVPFSLTYVEYPKDDILGKFLAFVSLTPFGVIAAFVALCVINRDLQTIFFFVGQLSNETMNVVLKNIIKEKRPTELILIGARRPKTYGMPSQHTQFMAFFTIYCCLFLILKYKKSKWLRLIALFISISALLTVTYSRIYLVYHTWLQCVVGLLVGSIYASFWFCIVNYWIEPNYFDLIVKWKPSKLIELQNKPSESELSKKKR</sequence>
<dbReference type="Gene3D" id="1.20.144.10">
    <property type="entry name" value="Phosphatidic acid phosphatase type 2/haloperoxidase"/>
    <property type="match status" value="1"/>
</dbReference>
<evidence type="ECO:0000259" key="10">
    <source>
        <dbReference type="SMART" id="SM00014"/>
    </source>
</evidence>
<dbReference type="CDD" id="cd03382">
    <property type="entry name" value="PAP2_dolichyldiphosphatase"/>
    <property type="match status" value="1"/>
</dbReference>
<dbReference type="GO" id="GO:0047874">
    <property type="term" value="F:dolichyldiphosphatase activity"/>
    <property type="evidence" value="ECO:0007669"/>
    <property type="project" value="UniProtKB-UniRule"/>
</dbReference>
<comment type="similarity">
    <text evidence="2 9">Belongs to the dolichyldiphosphatase family.</text>
</comment>
<keyword evidence="4 9" id="KW-0378">Hydrolase</keyword>
<evidence type="ECO:0000256" key="5">
    <source>
        <dbReference type="ARBA" id="ARBA00022989"/>
    </source>
</evidence>
<name>A0A443SIU1_9ACAR</name>
<evidence type="ECO:0000256" key="1">
    <source>
        <dbReference type="ARBA" id="ARBA00004141"/>
    </source>
</evidence>
<comment type="caution">
    <text evidence="11">The sequence shown here is derived from an EMBL/GenBank/DDBJ whole genome shotgun (WGS) entry which is preliminary data.</text>
</comment>
<dbReference type="UniPathway" id="UPA00378"/>
<dbReference type="OrthoDB" id="302705at2759"/>
<evidence type="ECO:0000313" key="12">
    <source>
        <dbReference type="Proteomes" id="UP000288716"/>
    </source>
</evidence>
<dbReference type="VEuPathDB" id="VectorBase:LDEU004637"/>
<proteinExistence type="inferred from homology"/>
<evidence type="ECO:0000313" key="11">
    <source>
        <dbReference type="EMBL" id="RWS27402.1"/>
    </source>
</evidence>
<comment type="function">
    <text evidence="7 9">Required for efficient N-glycosylation. Necessary for maintaining optimal levels of dolichol-linked oligosaccharides. Hydrolyzes dolichyl pyrophosphate at a very high rate and dolichyl monophosphate at a much lower rate. Does not act on phosphatidate.</text>
</comment>
<dbReference type="STRING" id="299467.A0A443SIU1"/>
<keyword evidence="5 9" id="KW-1133">Transmembrane helix</keyword>
<dbReference type="EMBL" id="NCKV01002040">
    <property type="protein sequence ID" value="RWS27402.1"/>
    <property type="molecule type" value="Genomic_DNA"/>
</dbReference>
<comment type="subcellular location">
    <subcellularLocation>
        <location evidence="9">Endoplasmic reticulum membrane</location>
        <topology evidence="9">Multi-pass membrane protein</topology>
    </subcellularLocation>
    <subcellularLocation>
        <location evidence="1">Membrane</location>
        <topology evidence="1">Multi-pass membrane protein</topology>
    </subcellularLocation>
</comment>
<dbReference type="GO" id="GO:0005789">
    <property type="term" value="C:endoplasmic reticulum membrane"/>
    <property type="evidence" value="ECO:0007669"/>
    <property type="project" value="UniProtKB-SubCell"/>
</dbReference>
<comment type="catalytic activity">
    <reaction evidence="8 9">
        <text>a di-trans,poly-cis-dolichyl diphosphate + H2O = a di-trans,poly-cis-dolichyl phosphate + phosphate + H(+)</text>
        <dbReference type="Rhea" id="RHEA:14385"/>
        <dbReference type="Rhea" id="RHEA-COMP:19498"/>
        <dbReference type="Rhea" id="RHEA-COMP:19506"/>
        <dbReference type="ChEBI" id="CHEBI:15377"/>
        <dbReference type="ChEBI" id="CHEBI:15378"/>
        <dbReference type="ChEBI" id="CHEBI:43474"/>
        <dbReference type="ChEBI" id="CHEBI:57497"/>
        <dbReference type="ChEBI" id="CHEBI:57683"/>
        <dbReference type="EC" id="3.6.1.43"/>
    </reaction>
</comment>
<dbReference type="InterPro" id="IPR039667">
    <property type="entry name" value="Dolichyldiphosphatase_PAP2"/>
</dbReference>
<feature type="transmembrane region" description="Helical" evidence="9">
    <location>
        <begin position="152"/>
        <end position="178"/>
    </location>
</feature>